<dbReference type="NCBIfam" id="TIGR01730">
    <property type="entry name" value="RND_mfp"/>
    <property type="match status" value="1"/>
</dbReference>
<evidence type="ECO:0000259" key="5">
    <source>
        <dbReference type="Pfam" id="PF25876"/>
    </source>
</evidence>
<dbReference type="InterPro" id="IPR058624">
    <property type="entry name" value="MdtA-like_HH"/>
</dbReference>
<evidence type="ECO:0000313" key="9">
    <source>
        <dbReference type="EMBL" id="SHO64666.1"/>
    </source>
</evidence>
<dbReference type="Proteomes" id="UP000186406">
    <property type="component" value="Unassembled WGS sequence"/>
</dbReference>
<proteinExistence type="inferred from homology"/>
<dbReference type="Pfam" id="PF25917">
    <property type="entry name" value="BSH_RND"/>
    <property type="match status" value="1"/>
</dbReference>
<dbReference type="PANTHER" id="PTHR30158">
    <property type="entry name" value="ACRA/E-RELATED COMPONENT OF DRUG EFFLUX TRANSPORTER"/>
    <property type="match status" value="1"/>
</dbReference>
<evidence type="ECO:0000259" key="8">
    <source>
        <dbReference type="Pfam" id="PF25967"/>
    </source>
</evidence>
<dbReference type="GO" id="GO:0005886">
    <property type="term" value="C:plasma membrane"/>
    <property type="evidence" value="ECO:0007669"/>
    <property type="project" value="TreeGrafter"/>
</dbReference>
<dbReference type="Gene3D" id="1.10.287.470">
    <property type="entry name" value="Helix hairpin bin"/>
    <property type="match status" value="1"/>
</dbReference>
<evidence type="ECO:0000259" key="7">
    <source>
        <dbReference type="Pfam" id="PF25944"/>
    </source>
</evidence>
<evidence type="ECO:0000313" key="10">
    <source>
        <dbReference type="Proteomes" id="UP000186406"/>
    </source>
</evidence>
<dbReference type="GO" id="GO:0046677">
    <property type="term" value="P:response to antibiotic"/>
    <property type="evidence" value="ECO:0007669"/>
    <property type="project" value="TreeGrafter"/>
</dbReference>
<evidence type="ECO:0000256" key="4">
    <source>
        <dbReference type="SAM" id="MobiDB-lite"/>
    </source>
</evidence>
<dbReference type="Pfam" id="PF25967">
    <property type="entry name" value="RND-MFP_C"/>
    <property type="match status" value="1"/>
</dbReference>
<keyword evidence="10" id="KW-1185">Reference proteome</keyword>
<evidence type="ECO:0000256" key="1">
    <source>
        <dbReference type="ARBA" id="ARBA00004196"/>
    </source>
</evidence>
<gene>
    <name evidence="9" type="ORF">SAMN02745172_01820</name>
</gene>
<evidence type="ECO:0000259" key="6">
    <source>
        <dbReference type="Pfam" id="PF25917"/>
    </source>
</evidence>
<dbReference type="InterPro" id="IPR058627">
    <property type="entry name" value="MdtA-like_C"/>
</dbReference>
<dbReference type="AlphaFoldDB" id="A0A1M7ZJ28"/>
<dbReference type="Gene3D" id="2.40.30.170">
    <property type="match status" value="1"/>
</dbReference>
<dbReference type="InterPro" id="IPR058626">
    <property type="entry name" value="MdtA-like_b-barrel"/>
</dbReference>
<dbReference type="InterPro" id="IPR006143">
    <property type="entry name" value="RND_pump_MFP"/>
</dbReference>
<dbReference type="SUPFAM" id="SSF111369">
    <property type="entry name" value="HlyD-like secretion proteins"/>
    <property type="match status" value="1"/>
</dbReference>
<name>A0A1M7ZJ28_9HYPH</name>
<dbReference type="RefSeq" id="WP_073627781.1">
    <property type="nucleotide sequence ID" value="NZ_FRXO01000003.1"/>
</dbReference>
<feature type="domain" description="Multidrug resistance protein MdtA-like alpha-helical hairpin" evidence="5">
    <location>
        <begin position="149"/>
        <end position="225"/>
    </location>
</feature>
<dbReference type="PANTHER" id="PTHR30158:SF10">
    <property type="entry name" value="CATION EFFLUX PUMP"/>
    <property type="match status" value="1"/>
</dbReference>
<reference evidence="9 10" key="1">
    <citation type="submission" date="2016-12" db="EMBL/GenBank/DDBJ databases">
        <authorList>
            <person name="Song W.-J."/>
            <person name="Kurnit D.M."/>
        </authorList>
    </citation>
    <scope>NUCLEOTIDE SEQUENCE [LARGE SCALE GENOMIC DNA]</scope>
    <source>
        <strain evidence="9 10">DSM 19599</strain>
    </source>
</reference>
<dbReference type="EMBL" id="FRXO01000003">
    <property type="protein sequence ID" value="SHO64666.1"/>
    <property type="molecule type" value="Genomic_DNA"/>
</dbReference>
<feature type="compositionally biased region" description="Low complexity" evidence="4">
    <location>
        <begin position="466"/>
        <end position="487"/>
    </location>
</feature>
<dbReference type="Gene3D" id="2.40.420.20">
    <property type="match status" value="1"/>
</dbReference>
<protein>
    <submittedName>
        <fullName evidence="9">Membrane fusion protein, multidrug efflux system</fullName>
    </submittedName>
</protein>
<feature type="domain" description="Multidrug resistance protein MdtA-like beta-barrel" evidence="7">
    <location>
        <begin position="261"/>
        <end position="366"/>
    </location>
</feature>
<evidence type="ECO:0000256" key="2">
    <source>
        <dbReference type="ARBA" id="ARBA00009477"/>
    </source>
</evidence>
<accession>A0A1M7ZJ28</accession>
<dbReference type="InterPro" id="IPR058625">
    <property type="entry name" value="MdtA-like_BSH"/>
</dbReference>
<sequence length="487" mass="50517">MAQSTARDEIFRFLSSAWEAGRNRPAAGAIRRSSRALGLPKPIGRLLKAAAVVGAFAGPTAAPALAQTAAAPSAPSVIVAPIVDQDVSTRFPFVGNVEAIQQVDLKARVQGFLDQVAFTEGAFVKTGQLLYQIEQAPFQAQLAQAQGQLAAGKAQLASAQANLQEKQLTLDRQTALVKSGTVSQAVVDTATADRDVAAASVQQAQAAIAQAEAQVQTAQLNLSYTTISAPIAGRIGVTNYTVGNLVNESSGTLSTLVQVNPIRVAFAIPEKDYVTVMRNASKGAKTPQQAETVTDETAIGAGPDPDSFKLSLVLPDGSSYKNGGKVEFINNQVNANTGTVTVRAMFDNPDNLLLPGEYVMVTIQVGDTTKMPVVPQSAVLQTADSTYVFVLDTDNKAVSRTITYNPQIKVNGGYAVTSGLIAGETVIVDGVQKVKPGMVVAPTYATAASNPGIPVTEEQQQGTEKPSATTDKTAPAATAPAAPAAGK</sequence>
<feature type="domain" description="Multidrug resistance protein MdtA-like C-terminal permuted SH3" evidence="8">
    <location>
        <begin position="373"/>
        <end position="433"/>
    </location>
</feature>
<evidence type="ECO:0000256" key="3">
    <source>
        <dbReference type="SAM" id="Coils"/>
    </source>
</evidence>
<dbReference type="Gene3D" id="2.40.50.100">
    <property type="match status" value="1"/>
</dbReference>
<dbReference type="Pfam" id="PF25876">
    <property type="entry name" value="HH_MFP_RND"/>
    <property type="match status" value="1"/>
</dbReference>
<comment type="similarity">
    <text evidence="2">Belongs to the membrane fusion protein (MFP) (TC 8.A.1) family.</text>
</comment>
<feature type="region of interest" description="Disordered" evidence="4">
    <location>
        <begin position="449"/>
        <end position="487"/>
    </location>
</feature>
<dbReference type="STRING" id="1123029.SAMN02745172_01820"/>
<organism evidence="9 10">
    <name type="scientific">Pseudoxanthobacter soli DSM 19599</name>
    <dbReference type="NCBI Taxonomy" id="1123029"/>
    <lineage>
        <taxon>Bacteria</taxon>
        <taxon>Pseudomonadati</taxon>
        <taxon>Pseudomonadota</taxon>
        <taxon>Alphaproteobacteria</taxon>
        <taxon>Hyphomicrobiales</taxon>
        <taxon>Segnochrobactraceae</taxon>
        <taxon>Pseudoxanthobacter</taxon>
    </lineage>
</organism>
<comment type="subcellular location">
    <subcellularLocation>
        <location evidence="1">Cell envelope</location>
    </subcellularLocation>
</comment>
<keyword evidence="3" id="KW-0175">Coiled coil</keyword>
<dbReference type="GO" id="GO:0022857">
    <property type="term" value="F:transmembrane transporter activity"/>
    <property type="evidence" value="ECO:0007669"/>
    <property type="project" value="InterPro"/>
</dbReference>
<feature type="coiled-coil region" evidence="3">
    <location>
        <begin position="142"/>
        <end position="221"/>
    </location>
</feature>
<dbReference type="Pfam" id="PF25944">
    <property type="entry name" value="Beta-barrel_RND"/>
    <property type="match status" value="1"/>
</dbReference>
<feature type="domain" description="Multidrug resistance protein MdtA-like barrel-sandwich hybrid" evidence="6">
    <location>
        <begin position="102"/>
        <end position="250"/>
    </location>
</feature>